<protein>
    <submittedName>
        <fullName evidence="1">Uncharacterized protein</fullName>
    </submittedName>
</protein>
<dbReference type="PANTHER" id="PTHR10775">
    <property type="entry name" value="OS08G0208400 PROTEIN"/>
    <property type="match status" value="1"/>
</dbReference>
<dbReference type="AlphaFoldDB" id="A0AAE2BTZ6"/>
<name>A0AAE2BTZ6_9LAMI</name>
<keyword evidence="2" id="KW-1185">Reference proteome</keyword>
<dbReference type="Proteomes" id="UP001289374">
    <property type="component" value="Unassembled WGS sequence"/>
</dbReference>
<dbReference type="PANTHER" id="PTHR10775:SF182">
    <property type="entry name" value="TRANSPOSON, EN_SPM-LIKE, TRANSPOSASE-ASSOCIATED DOMAIN PROTEIN-RELATED"/>
    <property type="match status" value="1"/>
</dbReference>
<comment type="caution">
    <text evidence="1">The sequence shown here is derived from an EMBL/GenBank/DDBJ whole genome shotgun (WGS) entry which is preliminary data.</text>
</comment>
<organism evidence="1 2">
    <name type="scientific">Sesamum angolense</name>
    <dbReference type="NCBI Taxonomy" id="2727404"/>
    <lineage>
        <taxon>Eukaryota</taxon>
        <taxon>Viridiplantae</taxon>
        <taxon>Streptophyta</taxon>
        <taxon>Embryophyta</taxon>
        <taxon>Tracheophyta</taxon>
        <taxon>Spermatophyta</taxon>
        <taxon>Magnoliopsida</taxon>
        <taxon>eudicotyledons</taxon>
        <taxon>Gunneridae</taxon>
        <taxon>Pentapetalae</taxon>
        <taxon>asterids</taxon>
        <taxon>lamiids</taxon>
        <taxon>Lamiales</taxon>
        <taxon>Pedaliaceae</taxon>
        <taxon>Sesamum</taxon>
    </lineage>
</organism>
<evidence type="ECO:0000313" key="2">
    <source>
        <dbReference type="Proteomes" id="UP001289374"/>
    </source>
</evidence>
<evidence type="ECO:0000313" key="1">
    <source>
        <dbReference type="EMBL" id="KAK4397744.1"/>
    </source>
</evidence>
<sequence length="565" mass="65345">MYNKNLPGGQGEGIVQEYIEAPSVPQVSKESTKTGHVEGNYPQDYYITKKLVKDLGLLVEKINACKNGCMLYWKDDIDLEYCKFCGAARNKPSRGRDLHQKKSPHDVLRYLPITPRLQRLYSSRATAEHMTWHATHQTEEGSTYNPSYAEAWKHFDQMYPDFAEELRNVRLGLYRLTDVYLEPLIEELLQLWHVGVRMYDHATDRDFIMRATLMWTANDLTAYGMASGWSTFLPAHHSYWRNKKAFTKNPVDNKVAYLRLTGDQILDCVANISPAVEIPLLLPNDYGSDHKWTKKNIFWDLLYWSTLLIRHNLDVMHIAENVFDNIFNTVMDIKGKTKDNMNTGKNLKIICNHPELELDERTPNVMPKAVYTLGKEHKRRVCEWICGLKFPDGYTSNLARCVDMTELWMHGMKSHDCHIFMQKLILIAFCEMLPEHVWSALTKVSIFNYPDRASGATKKRWLSGPERHIIETYLLTTVTQYYDVEVTSVHAYFVNGYNFQTERYNTSKSTMNCEAQTVVDDSKWTKTVTYQPEEVVAVLIVAVDNQSYDLREPNGVQIVLEAVGT</sequence>
<reference evidence="1" key="1">
    <citation type="submission" date="2020-06" db="EMBL/GenBank/DDBJ databases">
        <authorList>
            <person name="Li T."/>
            <person name="Hu X."/>
            <person name="Zhang T."/>
            <person name="Song X."/>
            <person name="Zhang H."/>
            <person name="Dai N."/>
            <person name="Sheng W."/>
            <person name="Hou X."/>
            <person name="Wei L."/>
        </authorList>
    </citation>
    <scope>NUCLEOTIDE SEQUENCE</scope>
    <source>
        <strain evidence="1">K16</strain>
        <tissue evidence="1">Leaf</tissue>
    </source>
</reference>
<reference evidence="1" key="2">
    <citation type="journal article" date="2024" name="Plant">
        <title>Genomic evolution and insights into agronomic trait innovations of Sesamum species.</title>
        <authorList>
            <person name="Miao H."/>
            <person name="Wang L."/>
            <person name="Qu L."/>
            <person name="Liu H."/>
            <person name="Sun Y."/>
            <person name="Le M."/>
            <person name="Wang Q."/>
            <person name="Wei S."/>
            <person name="Zheng Y."/>
            <person name="Lin W."/>
            <person name="Duan Y."/>
            <person name="Cao H."/>
            <person name="Xiong S."/>
            <person name="Wang X."/>
            <person name="Wei L."/>
            <person name="Li C."/>
            <person name="Ma Q."/>
            <person name="Ju M."/>
            <person name="Zhao R."/>
            <person name="Li G."/>
            <person name="Mu C."/>
            <person name="Tian Q."/>
            <person name="Mei H."/>
            <person name="Zhang T."/>
            <person name="Gao T."/>
            <person name="Zhang H."/>
        </authorList>
    </citation>
    <scope>NUCLEOTIDE SEQUENCE</scope>
    <source>
        <strain evidence="1">K16</strain>
    </source>
</reference>
<gene>
    <name evidence="1" type="ORF">Sango_1249900</name>
</gene>
<accession>A0AAE2BTZ6</accession>
<dbReference type="Pfam" id="PF02992">
    <property type="entry name" value="Transposase_21"/>
    <property type="match status" value="1"/>
</dbReference>
<dbReference type="InterPro" id="IPR004242">
    <property type="entry name" value="Transposase_21"/>
</dbReference>
<dbReference type="EMBL" id="JACGWL010000007">
    <property type="protein sequence ID" value="KAK4397744.1"/>
    <property type="molecule type" value="Genomic_DNA"/>
</dbReference>
<proteinExistence type="predicted"/>